<dbReference type="PANTHER" id="PTHR11638">
    <property type="entry name" value="ATP-DEPENDENT CLP PROTEASE"/>
    <property type="match status" value="1"/>
</dbReference>
<dbReference type="GO" id="GO:0005737">
    <property type="term" value="C:cytoplasm"/>
    <property type="evidence" value="ECO:0007669"/>
    <property type="project" value="UniProtKB-SubCell"/>
</dbReference>
<evidence type="ECO:0000259" key="11">
    <source>
        <dbReference type="SMART" id="SM00382"/>
    </source>
</evidence>
<dbReference type="EMBL" id="CP034841">
    <property type="protein sequence ID" value="QBF34669.1"/>
    <property type="molecule type" value="Genomic_DNA"/>
</dbReference>
<dbReference type="PRINTS" id="PR00300">
    <property type="entry name" value="CLPPROTEASEA"/>
</dbReference>
<evidence type="ECO:0000256" key="6">
    <source>
        <dbReference type="ARBA" id="ARBA00023054"/>
    </source>
</evidence>
<name>A0A4P6MRI2_9BACT</name>
<keyword evidence="7 9" id="KW-0143">Chaperone</keyword>
<dbReference type="OrthoDB" id="9803641at2"/>
<reference evidence="13 14" key="1">
    <citation type="submission" date="2019-01" db="EMBL/GenBank/DDBJ databases">
        <title>Complete sequence and annotation of the Mycoplasma phocirhinis strain 852T genome.</title>
        <authorList>
            <person name="Frasca S.Jr."/>
            <person name="Kutish G.F."/>
            <person name="Castellanos Gell J."/>
            <person name="Michaels D.L."/>
            <person name="Brown D.R."/>
        </authorList>
    </citation>
    <scope>NUCLEOTIDE SEQUENCE [LARGE SCALE GENOMIC DNA]</scope>
    <source>
        <strain evidence="13 14">852</strain>
    </source>
</reference>
<gene>
    <name evidence="13" type="ORF">EG856_01895</name>
</gene>
<dbReference type="InterPro" id="IPR019489">
    <property type="entry name" value="Clp_ATPase_C"/>
</dbReference>
<dbReference type="InterPro" id="IPR003959">
    <property type="entry name" value="ATPase_AAA_core"/>
</dbReference>
<dbReference type="Gene3D" id="3.40.50.300">
    <property type="entry name" value="P-loop containing nucleotide triphosphate hydrolases"/>
    <property type="match status" value="3"/>
</dbReference>
<dbReference type="InterPro" id="IPR003593">
    <property type="entry name" value="AAA+_ATPase"/>
</dbReference>
<protein>
    <submittedName>
        <fullName evidence="13">AAA family ATPase</fullName>
    </submittedName>
</protein>
<dbReference type="RefSeq" id="WP_130429446.1">
    <property type="nucleotide sequence ID" value="NZ_CP034841.1"/>
</dbReference>
<feature type="domain" description="Clp ATPase C-terminal" evidence="12">
    <location>
        <begin position="631"/>
        <end position="721"/>
    </location>
</feature>
<dbReference type="PROSITE" id="PS00871">
    <property type="entry name" value="CLPAB_2"/>
    <property type="match status" value="1"/>
</dbReference>
<dbReference type="InterPro" id="IPR028299">
    <property type="entry name" value="ClpA/B_CS2"/>
</dbReference>
<evidence type="ECO:0000313" key="13">
    <source>
        <dbReference type="EMBL" id="QBF34669.1"/>
    </source>
</evidence>
<dbReference type="GO" id="GO:0005524">
    <property type="term" value="F:ATP binding"/>
    <property type="evidence" value="ECO:0007669"/>
    <property type="project" value="UniProtKB-KW"/>
</dbReference>
<comment type="subcellular location">
    <subcellularLocation>
        <location evidence="1">Cytoplasm</location>
    </subcellularLocation>
</comment>
<keyword evidence="4 9" id="KW-0547">Nucleotide-binding</keyword>
<sequence>MNPNDFNLDDIFGNLNPKKNNKKEDVLKIYGRNLTDLAVKNELDPVLNRDDEIRRIIRILSRKTKNNPLLVGEPGVGKTAIVEGLARKIVEGQVPENLKGKDLIELDLTSIIANASYQGQFEGRLKEILKKIEESDGEIILFIDEIHMLIGTGRNDKGSMDAANILKPMMARGKLHLIGATTYDEYRKYIEKDAALERRLQKVDINEPSVEDTIAILRGIKQRFENFHNVKIQDDAIVASARLSSRYISDRYLPDKAIDLIDEAAATIKTEINFKPEKLEVSQQKLAMLEMEKISLANDKINKEKNKNRLNELDTLIKQTKLTIDSYQKQWDFEKQRLETLSTAKSKLENLKHQLTIYQKNAEFEKASKVLYVEIPELEKQIIEYQKQINDSSASLIQDTVTSEEIASIVSKWTKIPVTKLLENDKTKLLNLENELQKKVKGQNQAIKLVSQAVLRAKANINDPNRPLASFMFTGPTGVGKTELAKALAFSLFDSEKQMIRIDMSEYMEKHSVSKIIGAPPGYVGFDSGEPLTEKIRKNPYTILLFDEIEKAHKEVLNILLQILDNGAITDSKGRVVNTKNLIVIMTSNLAANIQDLDQQIQNEDLKIELLKFLSPEFLNRIDEVIKFNSLSEQNVIEIVKLELQKLNARVYEAKEINLLFTPKCIEFIAKSAYDSHFGARPIKRFIQNKIESVLAYKLIENELQSGSNLNVDVFAGNIIIK</sequence>
<feature type="domain" description="AAA+ ATPase" evidence="11">
    <location>
        <begin position="467"/>
        <end position="605"/>
    </location>
</feature>
<dbReference type="FunFam" id="3.40.50.300:FF:000025">
    <property type="entry name" value="ATP-dependent Clp protease subunit"/>
    <property type="match status" value="1"/>
</dbReference>
<keyword evidence="14" id="KW-1185">Reference proteome</keyword>
<accession>A0A4P6MRI2</accession>
<dbReference type="InterPro" id="IPR041546">
    <property type="entry name" value="ClpA/ClpB_AAA_lid"/>
</dbReference>
<evidence type="ECO:0000256" key="10">
    <source>
        <dbReference type="SAM" id="Coils"/>
    </source>
</evidence>
<dbReference type="KEGG" id="mphi:EG856_01895"/>
<evidence type="ECO:0000256" key="9">
    <source>
        <dbReference type="RuleBase" id="RU004432"/>
    </source>
</evidence>
<dbReference type="Pfam" id="PF00004">
    <property type="entry name" value="AAA"/>
    <property type="match status" value="1"/>
</dbReference>
<dbReference type="InterPro" id="IPR050130">
    <property type="entry name" value="ClpA_ClpB"/>
</dbReference>
<evidence type="ECO:0000256" key="8">
    <source>
        <dbReference type="ARBA" id="ARBA00026057"/>
    </source>
</evidence>
<dbReference type="Gene3D" id="1.10.8.60">
    <property type="match status" value="1"/>
</dbReference>
<dbReference type="Pfam" id="PF10431">
    <property type="entry name" value="ClpB_D2-small"/>
    <property type="match status" value="1"/>
</dbReference>
<keyword evidence="3" id="KW-0677">Repeat</keyword>
<feature type="domain" description="AAA+ ATPase" evidence="11">
    <location>
        <begin position="64"/>
        <end position="210"/>
    </location>
</feature>
<dbReference type="FunFam" id="3.40.50.300:FF:000010">
    <property type="entry name" value="Chaperone clpB 1, putative"/>
    <property type="match status" value="1"/>
</dbReference>
<evidence type="ECO:0000313" key="14">
    <source>
        <dbReference type="Proteomes" id="UP000289326"/>
    </source>
</evidence>
<proteinExistence type="inferred from homology"/>
<evidence type="ECO:0000256" key="2">
    <source>
        <dbReference type="ARBA" id="ARBA00008675"/>
    </source>
</evidence>
<dbReference type="CDD" id="cd19499">
    <property type="entry name" value="RecA-like_ClpB_Hsp104-like"/>
    <property type="match status" value="1"/>
</dbReference>
<dbReference type="InterPro" id="IPR027417">
    <property type="entry name" value="P-loop_NTPase"/>
</dbReference>
<organism evidence="13 14">
    <name type="scientific">Mycoplasmopsis phocirhinis</name>
    <dbReference type="NCBI Taxonomy" id="142650"/>
    <lineage>
        <taxon>Bacteria</taxon>
        <taxon>Bacillati</taxon>
        <taxon>Mycoplasmatota</taxon>
        <taxon>Mycoplasmoidales</taxon>
        <taxon>Metamycoplasmataceae</taxon>
        <taxon>Mycoplasmopsis</taxon>
    </lineage>
</organism>
<dbReference type="Pfam" id="PF17871">
    <property type="entry name" value="AAA_lid_9"/>
    <property type="match status" value="1"/>
</dbReference>
<dbReference type="GO" id="GO:0034605">
    <property type="term" value="P:cellular response to heat"/>
    <property type="evidence" value="ECO:0007669"/>
    <property type="project" value="TreeGrafter"/>
</dbReference>
<evidence type="ECO:0000259" key="12">
    <source>
        <dbReference type="SMART" id="SM01086"/>
    </source>
</evidence>
<keyword evidence="5 9" id="KW-0067">ATP-binding</keyword>
<dbReference type="PROSITE" id="PS00870">
    <property type="entry name" value="CLPAB_1"/>
    <property type="match status" value="1"/>
</dbReference>
<dbReference type="FunFam" id="3.40.50.300:FF:000120">
    <property type="entry name" value="ATP-dependent chaperone ClpB"/>
    <property type="match status" value="1"/>
</dbReference>
<feature type="coiled-coil region" evidence="10">
    <location>
        <begin position="310"/>
        <end position="395"/>
    </location>
</feature>
<comment type="similarity">
    <text evidence="2 9">Belongs to the ClpA/ClpB family.</text>
</comment>
<evidence type="ECO:0000256" key="1">
    <source>
        <dbReference type="ARBA" id="ARBA00004496"/>
    </source>
</evidence>
<dbReference type="Proteomes" id="UP000289326">
    <property type="component" value="Chromosome"/>
</dbReference>
<dbReference type="SMART" id="SM01086">
    <property type="entry name" value="ClpB_D2-small"/>
    <property type="match status" value="1"/>
</dbReference>
<evidence type="ECO:0000256" key="3">
    <source>
        <dbReference type="ARBA" id="ARBA00022737"/>
    </source>
</evidence>
<keyword evidence="6 10" id="KW-0175">Coiled coil</keyword>
<dbReference type="AlphaFoldDB" id="A0A4P6MRI2"/>
<dbReference type="PANTHER" id="PTHR11638:SF18">
    <property type="entry name" value="HEAT SHOCK PROTEIN 104"/>
    <property type="match status" value="1"/>
</dbReference>
<dbReference type="CDD" id="cd00009">
    <property type="entry name" value="AAA"/>
    <property type="match status" value="1"/>
</dbReference>
<dbReference type="Pfam" id="PF07724">
    <property type="entry name" value="AAA_2"/>
    <property type="match status" value="1"/>
</dbReference>
<evidence type="ECO:0000256" key="7">
    <source>
        <dbReference type="ARBA" id="ARBA00023186"/>
    </source>
</evidence>
<dbReference type="GO" id="GO:0016887">
    <property type="term" value="F:ATP hydrolysis activity"/>
    <property type="evidence" value="ECO:0007669"/>
    <property type="project" value="InterPro"/>
</dbReference>
<dbReference type="InterPro" id="IPR018368">
    <property type="entry name" value="ClpA/B_CS1"/>
</dbReference>
<evidence type="ECO:0000256" key="4">
    <source>
        <dbReference type="ARBA" id="ARBA00022741"/>
    </source>
</evidence>
<evidence type="ECO:0000256" key="5">
    <source>
        <dbReference type="ARBA" id="ARBA00022840"/>
    </source>
</evidence>
<comment type="subunit">
    <text evidence="8">Homohexamer. The oligomerization is ATP-dependent.</text>
</comment>
<dbReference type="InterPro" id="IPR001270">
    <property type="entry name" value="ClpA/B"/>
</dbReference>
<dbReference type="SUPFAM" id="SSF52540">
    <property type="entry name" value="P-loop containing nucleoside triphosphate hydrolases"/>
    <property type="match status" value="2"/>
</dbReference>
<dbReference type="SMART" id="SM00382">
    <property type="entry name" value="AAA"/>
    <property type="match status" value="2"/>
</dbReference>